<keyword evidence="2" id="KW-0472">Membrane</keyword>
<feature type="region of interest" description="Disordered" evidence="1">
    <location>
        <begin position="1"/>
        <end position="35"/>
    </location>
</feature>
<gene>
    <name evidence="3" type="ORF">J0P97_11070</name>
</gene>
<dbReference type="Pfam" id="PF14110">
    <property type="entry name" value="DUF4282"/>
    <property type="match status" value="1"/>
</dbReference>
<reference evidence="3 4" key="1">
    <citation type="submission" date="2021-03" db="EMBL/GenBank/DDBJ databases">
        <title>Microbacterium pauli sp. nov., isolated from microfiltered milk.</title>
        <authorList>
            <person name="Bellassi P."/>
            <person name="Fontana A."/>
            <person name="Callegari M.L."/>
            <person name="Lorenzo M."/>
            <person name="Cappa F."/>
        </authorList>
    </citation>
    <scope>NUCLEOTIDE SEQUENCE [LARGE SCALE GENOMIC DNA]</scope>
    <source>
        <strain evidence="3 4">DSM 18909</strain>
    </source>
</reference>
<name>A0ABS5XVR4_9MICO</name>
<dbReference type="Proteomes" id="UP000740605">
    <property type="component" value="Unassembled WGS sequence"/>
</dbReference>
<keyword evidence="2" id="KW-1133">Transmembrane helix</keyword>
<evidence type="ECO:0000256" key="1">
    <source>
        <dbReference type="SAM" id="MobiDB-lite"/>
    </source>
</evidence>
<feature type="transmembrane region" description="Helical" evidence="2">
    <location>
        <begin position="74"/>
        <end position="96"/>
    </location>
</feature>
<protein>
    <submittedName>
        <fullName evidence="3">DUF4282 domain-containing protein</fullName>
    </submittedName>
</protein>
<dbReference type="EMBL" id="JAFLHG010000009">
    <property type="protein sequence ID" value="MBT8798610.1"/>
    <property type="molecule type" value="Genomic_DNA"/>
</dbReference>
<proteinExistence type="predicted"/>
<keyword evidence="4" id="KW-1185">Reference proteome</keyword>
<dbReference type="RefSeq" id="WP_215487842.1">
    <property type="nucleotide sequence ID" value="NZ_BAAAPJ010000004.1"/>
</dbReference>
<dbReference type="InterPro" id="IPR025557">
    <property type="entry name" value="DUF4282"/>
</dbReference>
<evidence type="ECO:0000256" key="2">
    <source>
        <dbReference type="SAM" id="Phobius"/>
    </source>
</evidence>
<evidence type="ECO:0000313" key="3">
    <source>
        <dbReference type="EMBL" id="MBT8798610.1"/>
    </source>
</evidence>
<evidence type="ECO:0000313" key="4">
    <source>
        <dbReference type="Proteomes" id="UP000740605"/>
    </source>
</evidence>
<sequence length="151" mass="15711">MSDQNPPPIPPQPGSGSGPAGPPTPPPTPGQNEWENVASGAAQSFGNTISGVSTPGFFAGLFDYSFSKFITTKVLGVLYGLVTVLIVIGYIIAVISSFAASVWLGLVVLILGPLIALVYLIFARITLEFYAAAIRTASNTTTLVDQGGLRR</sequence>
<feature type="compositionally biased region" description="Pro residues" evidence="1">
    <location>
        <begin position="20"/>
        <end position="29"/>
    </location>
</feature>
<comment type="caution">
    <text evidence="3">The sequence shown here is derived from an EMBL/GenBank/DDBJ whole genome shotgun (WGS) entry which is preliminary data.</text>
</comment>
<organism evidence="3 4">
    <name type="scientific">Microbacterium flavum</name>
    <dbReference type="NCBI Taxonomy" id="415216"/>
    <lineage>
        <taxon>Bacteria</taxon>
        <taxon>Bacillati</taxon>
        <taxon>Actinomycetota</taxon>
        <taxon>Actinomycetes</taxon>
        <taxon>Micrococcales</taxon>
        <taxon>Microbacteriaceae</taxon>
        <taxon>Microbacterium</taxon>
    </lineage>
</organism>
<feature type="compositionally biased region" description="Pro residues" evidence="1">
    <location>
        <begin position="1"/>
        <end position="13"/>
    </location>
</feature>
<keyword evidence="2" id="KW-0812">Transmembrane</keyword>
<accession>A0ABS5XVR4</accession>
<feature type="transmembrane region" description="Helical" evidence="2">
    <location>
        <begin position="102"/>
        <end position="122"/>
    </location>
</feature>